<evidence type="ECO:0000256" key="2">
    <source>
        <dbReference type="ARBA" id="ARBA00010260"/>
    </source>
</evidence>
<keyword evidence="6" id="KW-0654">Proteoglycan</keyword>
<dbReference type="GO" id="GO:0016477">
    <property type="term" value="P:cell migration"/>
    <property type="evidence" value="ECO:0007669"/>
    <property type="project" value="TreeGrafter"/>
</dbReference>
<evidence type="ECO:0000313" key="11">
    <source>
        <dbReference type="EMBL" id="VDP16525.1"/>
    </source>
</evidence>
<evidence type="ECO:0000256" key="6">
    <source>
        <dbReference type="ARBA" id="ARBA00022974"/>
    </source>
</evidence>
<dbReference type="PANTHER" id="PTHR10822">
    <property type="entry name" value="GLYPICAN"/>
    <property type="match status" value="1"/>
</dbReference>
<dbReference type="GO" id="GO:0009986">
    <property type="term" value="C:cell surface"/>
    <property type="evidence" value="ECO:0007669"/>
    <property type="project" value="TreeGrafter"/>
</dbReference>
<gene>
    <name evidence="11" type="ORF">HPBE_LOCUS19750</name>
</gene>
<comment type="similarity">
    <text evidence="2">Belongs to the glypican family.</text>
</comment>
<keyword evidence="7" id="KW-0472">Membrane</keyword>
<keyword evidence="8" id="KW-0325">Glycoprotein</keyword>
<dbReference type="GO" id="GO:0005576">
    <property type="term" value="C:extracellular region"/>
    <property type="evidence" value="ECO:0007669"/>
    <property type="project" value="TreeGrafter"/>
</dbReference>
<dbReference type="WBParaSite" id="HPBE_0001975101-mRNA-1">
    <property type="protein sequence ID" value="HPBE_0001975101-mRNA-1"/>
    <property type="gene ID" value="HPBE_0001975101"/>
</dbReference>
<keyword evidence="12" id="KW-1185">Reference proteome</keyword>
<dbReference type="GO" id="GO:1905475">
    <property type="term" value="P:regulation of protein localization to membrane"/>
    <property type="evidence" value="ECO:0007669"/>
    <property type="project" value="TreeGrafter"/>
</dbReference>
<dbReference type="InterPro" id="IPR001863">
    <property type="entry name" value="Glypican"/>
</dbReference>
<evidence type="ECO:0000256" key="10">
    <source>
        <dbReference type="ARBA" id="ARBA00023288"/>
    </source>
</evidence>
<dbReference type="GO" id="GO:0005886">
    <property type="term" value="C:plasma membrane"/>
    <property type="evidence" value="ECO:0007669"/>
    <property type="project" value="UniProtKB-SubCell"/>
</dbReference>
<organism evidence="12 13">
    <name type="scientific">Heligmosomoides polygyrus</name>
    <name type="common">Parasitic roundworm</name>
    <dbReference type="NCBI Taxonomy" id="6339"/>
    <lineage>
        <taxon>Eukaryota</taxon>
        <taxon>Metazoa</taxon>
        <taxon>Ecdysozoa</taxon>
        <taxon>Nematoda</taxon>
        <taxon>Chromadorea</taxon>
        <taxon>Rhabditida</taxon>
        <taxon>Rhabditina</taxon>
        <taxon>Rhabditomorpha</taxon>
        <taxon>Strongyloidea</taxon>
        <taxon>Heligmosomidae</taxon>
        <taxon>Heligmosomoides</taxon>
    </lineage>
</organism>
<dbReference type="AlphaFoldDB" id="A0A183GC73"/>
<dbReference type="Proteomes" id="UP000050761">
    <property type="component" value="Unassembled WGS sequence"/>
</dbReference>
<evidence type="ECO:0000313" key="12">
    <source>
        <dbReference type="Proteomes" id="UP000050761"/>
    </source>
</evidence>
<evidence type="ECO:0000313" key="13">
    <source>
        <dbReference type="WBParaSite" id="HPBE_0001975101-mRNA-1"/>
    </source>
</evidence>
<evidence type="ECO:0000256" key="8">
    <source>
        <dbReference type="ARBA" id="ARBA00023180"/>
    </source>
</evidence>
<evidence type="ECO:0000256" key="7">
    <source>
        <dbReference type="ARBA" id="ARBA00023136"/>
    </source>
</evidence>
<name>A0A183GC73_HELPZ</name>
<evidence type="ECO:0000256" key="1">
    <source>
        <dbReference type="ARBA" id="ARBA00004609"/>
    </source>
</evidence>
<reference evidence="11 12" key="1">
    <citation type="submission" date="2018-11" db="EMBL/GenBank/DDBJ databases">
        <authorList>
            <consortium name="Pathogen Informatics"/>
        </authorList>
    </citation>
    <scope>NUCLEOTIDE SEQUENCE [LARGE SCALE GENOMIC DNA]</scope>
</reference>
<dbReference type="EMBL" id="UZAH01031593">
    <property type="protein sequence ID" value="VDP16525.1"/>
    <property type="molecule type" value="Genomic_DNA"/>
</dbReference>
<comment type="subcellular location">
    <subcellularLocation>
        <location evidence="1">Cell membrane</location>
        <topology evidence="1">Lipid-anchor</topology>
        <topology evidence="1">GPI-anchor</topology>
    </subcellularLocation>
</comment>
<keyword evidence="10" id="KW-0449">Lipoprotein</keyword>
<proteinExistence type="inferred from homology"/>
<keyword evidence="4" id="KW-0336">GPI-anchor</keyword>
<dbReference type="GO" id="GO:0009966">
    <property type="term" value="P:regulation of signal transduction"/>
    <property type="evidence" value="ECO:0007669"/>
    <property type="project" value="InterPro"/>
</dbReference>
<sequence>MKGSFVEVEKSTAGAVPFVQFSNATRDKCIEAFSPEYSGTRCDDLVLYSVADSIWSYRRVDAILQVLQKSLITAEEEISDECAHRFSNVTLCPKCLTDDTVEYCRDSCQFASFSCLENLAKKWETNIDELYELTRSYNEGFLPIAQVIGSRMRRLLELKAPRLAKVMVSRCGPLHKDSGIYATPLISTKLLKPRDIQPMVKELVDNMRTLRKCWIQIAARTCADASEGEFCWNGTSTVRLQLADDLGIGIKDVRPRPKVGYAVLL</sequence>
<protein>
    <submittedName>
        <fullName evidence="13">SET domain-containing protein</fullName>
    </submittedName>
</protein>
<accession>A0A183GC73</accession>
<reference evidence="13" key="2">
    <citation type="submission" date="2019-09" db="UniProtKB">
        <authorList>
            <consortium name="WormBaseParasite"/>
        </authorList>
    </citation>
    <scope>IDENTIFICATION</scope>
</reference>
<dbReference type="GO" id="GO:0098552">
    <property type="term" value="C:side of membrane"/>
    <property type="evidence" value="ECO:0007669"/>
    <property type="project" value="UniProtKB-KW"/>
</dbReference>
<evidence type="ECO:0000256" key="4">
    <source>
        <dbReference type="ARBA" id="ARBA00022622"/>
    </source>
</evidence>
<keyword evidence="9" id="KW-0357">Heparan sulfate</keyword>
<evidence type="ECO:0000256" key="9">
    <source>
        <dbReference type="ARBA" id="ARBA00023207"/>
    </source>
</evidence>
<keyword evidence="5" id="KW-0732">Signal</keyword>
<evidence type="ECO:0000256" key="3">
    <source>
        <dbReference type="ARBA" id="ARBA00022475"/>
    </source>
</evidence>
<dbReference type="OrthoDB" id="5862142at2759"/>
<keyword evidence="3" id="KW-1003">Cell membrane</keyword>
<dbReference type="PANTHER" id="PTHR10822:SF29">
    <property type="entry name" value="DIVISION ABNORMALLY DELAYED PROTEIN"/>
    <property type="match status" value="1"/>
</dbReference>
<evidence type="ECO:0000256" key="5">
    <source>
        <dbReference type="ARBA" id="ARBA00022729"/>
    </source>
</evidence>
<accession>A0A3P8CDP2</accession>